<dbReference type="InterPro" id="IPR005368">
    <property type="entry name" value="UPF0175"/>
</dbReference>
<name>A0A9X9S5C8_METOG</name>
<organism evidence="2 3">
    <name type="scientific">Methanogenium organophilum</name>
    <dbReference type="NCBI Taxonomy" id="2199"/>
    <lineage>
        <taxon>Archaea</taxon>
        <taxon>Methanobacteriati</taxon>
        <taxon>Methanobacteriota</taxon>
        <taxon>Stenosarchaea group</taxon>
        <taxon>Methanomicrobia</taxon>
        <taxon>Methanomicrobiales</taxon>
        <taxon>Methanomicrobiaceae</taxon>
        <taxon>Methanogenium</taxon>
    </lineage>
</organism>
<evidence type="ECO:0000256" key="1">
    <source>
        <dbReference type="ARBA" id="ARBA00005651"/>
    </source>
</evidence>
<protein>
    <submittedName>
        <fullName evidence="2">UPF0175 family protein</fullName>
    </submittedName>
</protein>
<gene>
    <name evidence="2" type="ORF">OU421_02650</name>
</gene>
<dbReference type="RefSeq" id="WP_268187066.1">
    <property type="nucleotide sequence ID" value="NZ_CP113361.1"/>
</dbReference>
<dbReference type="KEGG" id="mou:OU421_02650"/>
<keyword evidence="3" id="KW-1185">Reference proteome</keyword>
<dbReference type="InterPro" id="IPR052264">
    <property type="entry name" value="UPF0175_domain"/>
</dbReference>
<dbReference type="PANTHER" id="PTHR37525">
    <property type="entry name" value="UPF0175 PROTEIN SSL1255"/>
    <property type="match status" value="1"/>
</dbReference>
<evidence type="ECO:0000313" key="2">
    <source>
        <dbReference type="EMBL" id="WAI01792.1"/>
    </source>
</evidence>
<comment type="similarity">
    <text evidence="1">Belongs to the UPF0175 family.</text>
</comment>
<sequence>MSDITIMVPSDIVQALRLPPDTVQAELQQELALALYQRGILSSGKACDLAGLPRWEWEALLGDRKIRRHYEEDELEQDILYATSSQ</sequence>
<dbReference type="PANTHER" id="PTHR37525:SF1">
    <property type="entry name" value="UPF0175 PROTEIN SSL1255"/>
    <property type="match status" value="1"/>
</dbReference>
<dbReference type="EMBL" id="CP113361">
    <property type="protein sequence ID" value="WAI01792.1"/>
    <property type="molecule type" value="Genomic_DNA"/>
</dbReference>
<dbReference type="Pfam" id="PF03683">
    <property type="entry name" value="UPF0175"/>
    <property type="match status" value="1"/>
</dbReference>
<reference evidence="2" key="1">
    <citation type="submission" date="2022-11" db="EMBL/GenBank/DDBJ databases">
        <title>Complete genome sequence of Methanogenium organophilum DSM 3596.</title>
        <authorList>
            <person name="Chen S.-C."/>
            <person name="Lai S.-J."/>
            <person name="You Y.-T."/>
        </authorList>
    </citation>
    <scope>NUCLEOTIDE SEQUENCE</scope>
    <source>
        <strain evidence="2">DSM 3596</strain>
    </source>
</reference>
<accession>A0A9X9S5C8</accession>
<proteinExistence type="inferred from homology"/>
<evidence type="ECO:0000313" key="3">
    <source>
        <dbReference type="Proteomes" id="UP001163096"/>
    </source>
</evidence>
<dbReference type="AlphaFoldDB" id="A0A9X9S5C8"/>
<dbReference type="Proteomes" id="UP001163096">
    <property type="component" value="Chromosome"/>
</dbReference>
<dbReference type="GeneID" id="76833966"/>